<dbReference type="OMA" id="MPMPPDV"/>
<keyword evidence="1" id="KW-0677">Repeat</keyword>
<dbReference type="NCBIfam" id="TIGR00756">
    <property type="entry name" value="PPR"/>
    <property type="match status" value="5"/>
</dbReference>
<dbReference type="AlphaFoldDB" id="A0A5P1FLD9"/>
<dbReference type="Pfam" id="PF01535">
    <property type="entry name" value="PPR"/>
    <property type="match status" value="4"/>
</dbReference>
<dbReference type="InterPro" id="IPR046848">
    <property type="entry name" value="E_motif"/>
</dbReference>
<proteinExistence type="predicted"/>
<gene>
    <name evidence="3" type="ORF">A4U43_C02F10340</name>
</gene>
<dbReference type="FunFam" id="1.25.40.10:FF:000968">
    <property type="entry name" value="Pentatricopeptide repeat-containing protein, mitochondrial"/>
    <property type="match status" value="1"/>
</dbReference>
<evidence type="ECO:0000313" key="3">
    <source>
        <dbReference type="EMBL" id="ONK77769.1"/>
    </source>
</evidence>
<dbReference type="OrthoDB" id="1908712at2759"/>
<evidence type="ECO:0000256" key="2">
    <source>
        <dbReference type="PROSITE-ProRule" id="PRU00708"/>
    </source>
</evidence>
<keyword evidence="4" id="KW-1185">Reference proteome</keyword>
<dbReference type="PROSITE" id="PS51375">
    <property type="entry name" value="PPR"/>
    <property type="match status" value="4"/>
</dbReference>
<feature type="repeat" description="PPR" evidence="2">
    <location>
        <begin position="273"/>
        <end position="307"/>
    </location>
</feature>
<dbReference type="GO" id="GO:0003723">
    <property type="term" value="F:RNA binding"/>
    <property type="evidence" value="ECO:0007669"/>
    <property type="project" value="InterPro"/>
</dbReference>
<evidence type="ECO:0000256" key="1">
    <source>
        <dbReference type="ARBA" id="ARBA00022737"/>
    </source>
</evidence>
<dbReference type="InterPro" id="IPR046960">
    <property type="entry name" value="PPR_At4g14850-like_plant"/>
</dbReference>
<feature type="repeat" description="PPR" evidence="2">
    <location>
        <begin position="374"/>
        <end position="408"/>
    </location>
</feature>
<dbReference type="Gramene" id="ONK77769">
    <property type="protein sequence ID" value="ONK77769"/>
    <property type="gene ID" value="A4U43_C02F10340"/>
</dbReference>
<dbReference type="InterPro" id="IPR002885">
    <property type="entry name" value="PPR_rpt"/>
</dbReference>
<dbReference type="PANTHER" id="PTHR47926">
    <property type="entry name" value="PENTATRICOPEPTIDE REPEAT-CONTAINING PROTEIN"/>
    <property type="match status" value="1"/>
</dbReference>
<dbReference type="InterPro" id="IPR011990">
    <property type="entry name" value="TPR-like_helical_dom_sf"/>
</dbReference>
<feature type="repeat" description="PPR" evidence="2">
    <location>
        <begin position="74"/>
        <end position="108"/>
    </location>
</feature>
<dbReference type="FunFam" id="1.25.40.10:FF:000436">
    <property type="entry name" value="Pentatricopeptide repeat-containing protein At5g39350 family"/>
    <property type="match status" value="1"/>
</dbReference>
<reference evidence="4" key="1">
    <citation type="journal article" date="2017" name="Nat. Commun.">
        <title>The asparagus genome sheds light on the origin and evolution of a young Y chromosome.</title>
        <authorList>
            <person name="Harkess A."/>
            <person name="Zhou J."/>
            <person name="Xu C."/>
            <person name="Bowers J.E."/>
            <person name="Van der Hulst R."/>
            <person name="Ayyampalayam S."/>
            <person name="Mercati F."/>
            <person name="Riccardi P."/>
            <person name="McKain M.R."/>
            <person name="Kakrana A."/>
            <person name="Tang H."/>
            <person name="Ray J."/>
            <person name="Groenendijk J."/>
            <person name="Arikit S."/>
            <person name="Mathioni S.M."/>
            <person name="Nakano M."/>
            <person name="Shan H."/>
            <person name="Telgmann-Rauber A."/>
            <person name="Kanno A."/>
            <person name="Yue Z."/>
            <person name="Chen H."/>
            <person name="Li W."/>
            <person name="Chen Y."/>
            <person name="Xu X."/>
            <person name="Zhang Y."/>
            <person name="Luo S."/>
            <person name="Chen H."/>
            <person name="Gao J."/>
            <person name="Mao Z."/>
            <person name="Pires J.C."/>
            <person name="Luo M."/>
            <person name="Kudrna D."/>
            <person name="Wing R.A."/>
            <person name="Meyers B.C."/>
            <person name="Yi K."/>
            <person name="Kong H."/>
            <person name="Lavrijsen P."/>
            <person name="Sunseri F."/>
            <person name="Falavigna A."/>
            <person name="Ye Y."/>
            <person name="Leebens-Mack J.H."/>
            <person name="Chen G."/>
        </authorList>
    </citation>
    <scope>NUCLEOTIDE SEQUENCE [LARGE SCALE GENOMIC DNA]</scope>
    <source>
        <strain evidence="4">cv. DH0086</strain>
    </source>
</reference>
<dbReference type="EMBL" id="CM007382">
    <property type="protein sequence ID" value="ONK77769.1"/>
    <property type="molecule type" value="Genomic_DNA"/>
</dbReference>
<organism evidence="3 4">
    <name type="scientific">Asparagus officinalis</name>
    <name type="common">Garden asparagus</name>
    <dbReference type="NCBI Taxonomy" id="4686"/>
    <lineage>
        <taxon>Eukaryota</taxon>
        <taxon>Viridiplantae</taxon>
        <taxon>Streptophyta</taxon>
        <taxon>Embryophyta</taxon>
        <taxon>Tracheophyta</taxon>
        <taxon>Spermatophyta</taxon>
        <taxon>Magnoliopsida</taxon>
        <taxon>Liliopsida</taxon>
        <taxon>Asparagales</taxon>
        <taxon>Asparagaceae</taxon>
        <taxon>Asparagoideae</taxon>
        <taxon>Asparagus</taxon>
    </lineage>
</organism>
<dbReference type="Proteomes" id="UP000243459">
    <property type="component" value="Chromosome 2"/>
</dbReference>
<accession>A0A5P1FLD9</accession>
<feature type="repeat" description="PPR" evidence="2">
    <location>
        <begin position="175"/>
        <end position="205"/>
    </location>
</feature>
<dbReference type="Pfam" id="PF20431">
    <property type="entry name" value="E_motif"/>
    <property type="match status" value="1"/>
</dbReference>
<protein>
    <recommendedName>
        <fullName evidence="5">Pentacotripeptide-repeat region of PRORP domain-containing protein</fullName>
    </recommendedName>
</protein>
<dbReference type="PANTHER" id="PTHR47926:SF459">
    <property type="entry name" value="PENTATRICOPEPTIDE REPEAT-CONTAINING PROTEIN"/>
    <property type="match status" value="1"/>
</dbReference>
<sequence length="586" mass="65688">MNKISNTLKSKLINLLQQAEPPTRNLPQLYSLLLTSGLTKHHPIAVKLAELLLNLNNPFLAYKALKQFHHQHQTPFLLNSLISGFTRTNNPHSSILIYNLMVGDGIYPDKYTFPMILKSCARFSGFRESKQLHGAAIKMGFCCDIFVQNALINVYGICGEFGSAREVFDFMPVRDVVSWTGLISGYVKGGLFSTALRLFGEMDVDPNVATLVSVLVACGRVGELKIGRRVHGLILKSEVEIGLIAGNALLDMYVKCEQMDEATRVFQEISNKDIVSWTSYISGLVQCKRPSDAIEVFHEMQVSEVKTDKVMLSTVLSACASLGALEMGRWVHEYIDRKGIEWDVHIGTGLVDMYAKCGCLDRALRTFNEMPCKNIFSWNALIRGLAMHGRGRDALYYFDKMVRIGINPNDVTFIAILGACSHCGLIDEGRWFFVAMTKVYNLTPRIEHYGCMVDLLCRAGLLEEAYELIKGMPMKADVLIWGAMLSACKAQKNVELSEKILGHLLEIEPCDSGVYVLLSHVFAMKDMWGDVTRVRRLMKEKGIMKEPGSSSIEVNGTLYEFLVGETSHQHEEIWMVLYILARHGTT</sequence>
<dbReference type="Pfam" id="PF13041">
    <property type="entry name" value="PPR_2"/>
    <property type="match status" value="2"/>
</dbReference>
<name>A0A5P1FLD9_ASPOF</name>
<dbReference type="Gene3D" id="1.25.40.10">
    <property type="entry name" value="Tetratricopeptide repeat domain"/>
    <property type="match status" value="3"/>
</dbReference>
<dbReference type="GO" id="GO:0009451">
    <property type="term" value="P:RNA modification"/>
    <property type="evidence" value="ECO:0007669"/>
    <property type="project" value="InterPro"/>
</dbReference>
<dbReference type="FunFam" id="1.25.40.10:FF:000511">
    <property type="entry name" value="Pentatricopeptide repeat-containing protein"/>
    <property type="match status" value="1"/>
</dbReference>
<evidence type="ECO:0008006" key="5">
    <source>
        <dbReference type="Google" id="ProtNLM"/>
    </source>
</evidence>
<evidence type="ECO:0000313" key="4">
    <source>
        <dbReference type="Proteomes" id="UP000243459"/>
    </source>
</evidence>